<feature type="transmembrane region" description="Helical" evidence="2">
    <location>
        <begin position="92"/>
        <end position="114"/>
    </location>
</feature>
<evidence type="ECO:0000256" key="1">
    <source>
        <dbReference type="SAM" id="MobiDB-lite"/>
    </source>
</evidence>
<name>A0ABP0P7X9_9DINO</name>
<comment type="caution">
    <text evidence="3">The sequence shown here is derived from an EMBL/GenBank/DDBJ whole genome shotgun (WGS) entry which is preliminary data.</text>
</comment>
<feature type="region of interest" description="Disordered" evidence="1">
    <location>
        <begin position="367"/>
        <end position="389"/>
    </location>
</feature>
<evidence type="ECO:0000256" key="2">
    <source>
        <dbReference type="SAM" id="Phobius"/>
    </source>
</evidence>
<feature type="transmembrane region" description="Helical" evidence="2">
    <location>
        <begin position="121"/>
        <end position="138"/>
    </location>
</feature>
<reference evidence="3 4" key="1">
    <citation type="submission" date="2024-02" db="EMBL/GenBank/DDBJ databases">
        <authorList>
            <person name="Chen Y."/>
            <person name="Shah S."/>
            <person name="Dougan E. K."/>
            <person name="Thang M."/>
            <person name="Chan C."/>
        </authorList>
    </citation>
    <scope>NUCLEOTIDE SEQUENCE [LARGE SCALE GENOMIC DNA]</scope>
</reference>
<organism evidence="3 4">
    <name type="scientific">Durusdinium trenchii</name>
    <dbReference type="NCBI Taxonomy" id="1381693"/>
    <lineage>
        <taxon>Eukaryota</taxon>
        <taxon>Sar</taxon>
        <taxon>Alveolata</taxon>
        <taxon>Dinophyceae</taxon>
        <taxon>Suessiales</taxon>
        <taxon>Symbiodiniaceae</taxon>
        <taxon>Durusdinium</taxon>
    </lineage>
</organism>
<feature type="transmembrane region" description="Helical" evidence="2">
    <location>
        <begin position="192"/>
        <end position="214"/>
    </location>
</feature>
<evidence type="ECO:0000313" key="4">
    <source>
        <dbReference type="Proteomes" id="UP001642464"/>
    </source>
</evidence>
<protein>
    <submittedName>
        <fullName evidence="3">Ion_trans domain-containing protein</fullName>
    </submittedName>
</protein>
<accession>A0ABP0P7X9</accession>
<evidence type="ECO:0000313" key="3">
    <source>
        <dbReference type="EMBL" id="CAK9070790.1"/>
    </source>
</evidence>
<keyword evidence="2" id="KW-0472">Membrane</keyword>
<dbReference type="Proteomes" id="UP001642464">
    <property type="component" value="Unassembled WGS sequence"/>
</dbReference>
<sequence length="548" mass="61392">MDMSGMLMTTGAALLMTHCCIFGFEVISILRRVASALWDGLDGHKSNEHLDRALWDARIKQYRSSSRACMHIAAICTFGQMLHLQWNQNAHSRWPFAISMSAWVMHLIISSGILQLNRVRCRLFVLVMYLMVGLWVHGNPGDCQNALILSSVTISVRFAVATFFADFQIGVPAQSLLSLLETWNAWKRDPASVHISCLHQLTVLAFIMVLAGLMEFHNRSRIALLTNSESMILSFRRVLRGVCDGEVLLDSQLRVSGKAGCLQTLLMTSDSNFCDKRFEELLVEDERERFRSFMSEQSNASGLSAPPCLRVSLKRPPRKRSTGSTSMFPPVGVDLFHVPHMLGEETYHLLALREDSDSRSPLEVVGADGELAPAHTADSEKRRLRSMPLSDSSVSQVSANSLLQICKEVEEMTLLVDATTPLLDVEQAHLSFLRRPDSDESSMPSLRRLVQPTDWGTVRAQLLSFAGAARHQGALQMKLMLQDDCKRRLEARRVQVSAFLPPNGNKCPEMCSKLCMKLENFKALTPVPKQKWELQGLNECQSEDSDQS</sequence>
<feature type="transmembrane region" description="Helical" evidence="2">
    <location>
        <begin position="158"/>
        <end position="180"/>
    </location>
</feature>
<gene>
    <name evidence="3" type="ORF">SCF082_LOCUS35147</name>
</gene>
<feature type="transmembrane region" description="Helical" evidence="2">
    <location>
        <begin position="6"/>
        <end position="27"/>
    </location>
</feature>
<dbReference type="EMBL" id="CAXAMM010033124">
    <property type="protein sequence ID" value="CAK9070790.1"/>
    <property type="molecule type" value="Genomic_DNA"/>
</dbReference>
<keyword evidence="2" id="KW-1133">Transmembrane helix</keyword>
<proteinExistence type="predicted"/>
<keyword evidence="2" id="KW-0812">Transmembrane</keyword>
<keyword evidence="4" id="KW-1185">Reference proteome</keyword>